<dbReference type="EMBL" id="VEPZ02001227">
    <property type="protein sequence ID" value="KAE8686015.1"/>
    <property type="molecule type" value="Genomic_DNA"/>
</dbReference>
<organism evidence="2 3">
    <name type="scientific">Hibiscus syriacus</name>
    <name type="common">Rose of Sharon</name>
    <dbReference type="NCBI Taxonomy" id="106335"/>
    <lineage>
        <taxon>Eukaryota</taxon>
        <taxon>Viridiplantae</taxon>
        <taxon>Streptophyta</taxon>
        <taxon>Embryophyta</taxon>
        <taxon>Tracheophyta</taxon>
        <taxon>Spermatophyta</taxon>
        <taxon>Magnoliopsida</taxon>
        <taxon>eudicotyledons</taxon>
        <taxon>Gunneridae</taxon>
        <taxon>Pentapetalae</taxon>
        <taxon>rosids</taxon>
        <taxon>malvids</taxon>
        <taxon>Malvales</taxon>
        <taxon>Malvaceae</taxon>
        <taxon>Malvoideae</taxon>
        <taxon>Hibiscus</taxon>
    </lineage>
</organism>
<name>A0A6A2Z4J1_HIBSY</name>
<reference evidence="2" key="1">
    <citation type="submission" date="2019-09" db="EMBL/GenBank/DDBJ databases">
        <title>Draft genome information of white flower Hibiscus syriacus.</title>
        <authorList>
            <person name="Kim Y.-M."/>
        </authorList>
    </citation>
    <scope>NUCLEOTIDE SEQUENCE [LARGE SCALE GENOMIC DNA]</scope>
    <source>
        <strain evidence="2">YM2019G1</strain>
    </source>
</reference>
<keyword evidence="3" id="KW-1185">Reference proteome</keyword>
<accession>A0A6A2Z4J1</accession>
<dbReference type="Proteomes" id="UP000436088">
    <property type="component" value="Unassembled WGS sequence"/>
</dbReference>
<proteinExistence type="predicted"/>
<comment type="caution">
    <text evidence="2">The sequence shown here is derived from an EMBL/GenBank/DDBJ whole genome shotgun (WGS) entry which is preliminary data.</text>
</comment>
<sequence>MRTDPVILEETEMPMKDLDTPMGDTQTVANIVRSYAVTLVGDNHGGGDSIVNPLANEFDVNLEEGDVVIDCSGLPYRCYTKSLFHVIASEIGNVIKVDYNTNVGERGKFALLAVVTPQIKEGNHQDVKIDEGLQGKSNITRFNGDTNRGGVTKTAKETSLKALKVKKPLNYKPPKKPTLADWLPFKPTMFNNVEGIMLPAMQAAMEKVDGHARVMSHHPKAREGSSNGAEPSGMMPERV</sequence>
<evidence type="ECO:0000313" key="2">
    <source>
        <dbReference type="EMBL" id="KAE8686015.1"/>
    </source>
</evidence>
<evidence type="ECO:0000256" key="1">
    <source>
        <dbReference type="SAM" id="MobiDB-lite"/>
    </source>
</evidence>
<gene>
    <name evidence="2" type="ORF">F3Y22_tig00111088pilonHSYRG00330</name>
</gene>
<feature type="region of interest" description="Disordered" evidence="1">
    <location>
        <begin position="216"/>
        <end position="239"/>
    </location>
</feature>
<evidence type="ECO:0000313" key="3">
    <source>
        <dbReference type="Proteomes" id="UP000436088"/>
    </source>
</evidence>
<protein>
    <submittedName>
        <fullName evidence="2">Uncharacterized protein</fullName>
    </submittedName>
</protein>
<dbReference type="AlphaFoldDB" id="A0A6A2Z4J1"/>